<dbReference type="Proteomes" id="UP000709336">
    <property type="component" value="Unassembled WGS sequence"/>
</dbReference>
<protein>
    <submittedName>
        <fullName evidence="2">IS3 family transposase</fullName>
    </submittedName>
</protein>
<keyword evidence="3" id="KW-1185">Reference proteome</keyword>
<reference evidence="2 3" key="1">
    <citation type="submission" date="2020-03" db="EMBL/GenBank/DDBJ databases">
        <title>Alteromonas ponticola sp. nov., isolated from seawater.</title>
        <authorList>
            <person name="Yoon J.-H."/>
            <person name="Kim Y.-O."/>
        </authorList>
    </citation>
    <scope>NUCLEOTIDE SEQUENCE [LARGE SCALE GENOMIC DNA]</scope>
    <source>
        <strain evidence="2 3">MYP5</strain>
    </source>
</reference>
<proteinExistence type="predicted"/>
<feature type="domain" description="Integrase catalytic" evidence="1">
    <location>
        <begin position="2"/>
        <end position="36"/>
    </location>
</feature>
<accession>A0ABX1R6D1</accession>
<organism evidence="2 3">
    <name type="scientific">Alteromonas ponticola</name>
    <dbReference type="NCBI Taxonomy" id="2720613"/>
    <lineage>
        <taxon>Bacteria</taxon>
        <taxon>Pseudomonadati</taxon>
        <taxon>Pseudomonadota</taxon>
        <taxon>Gammaproteobacteria</taxon>
        <taxon>Alteromonadales</taxon>
        <taxon>Alteromonadaceae</taxon>
        <taxon>Alteromonas/Salinimonas group</taxon>
        <taxon>Alteromonas</taxon>
    </lineage>
</organism>
<evidence type="ECO:0000259" key="1">
    <source>
        <dbReference type="Pfam" id="PF13333"/>
    </source>
</evidence>
<evidence type="ECO:0000313" key="2">
    <source>
        <dbReference type="EMBL" id="NMH61481.1"/>
    </source>
</evidence>
<dbReference type="RefSeq" id="WP_169212101.1">
    <property type="nucleotide sequence ID" value="NZ_JAATNW010000010.1"/>
</dbReference>
<dbReference type="InterPro" id="IPR001584">
    <property type="entry name" value="Integrase_cat-core"/>
</dbReference>
<dbReference type="EMBL" id="JAATNW010000010">
    <property type="protein sequence ID" value="NMH61481.1"/>
    <property type="molecule type" value="Genomic_DNA"/>
</dbReference>
<name>A0ABX1R6D1_9ALTE</name>
<dbReference type="Pfam" id="PF13333">
    <property type="entry name" value="rve_2"/>
    <property type="match status" value="1"/>
</dbReference>
<sequence>MRQARADIFDYIEGFYNPRRNHGANGGLPPIEYKEQYY</sequence>
<gene>
    <name evidence="2" type="ORF">HCJ96_15735</name>
</gene>
<evidence type="ECO:0000313" key="3">
    <source>
        <dbReference type="Proteomes" id="UP000709336"/>
    </source>
</evidence>
<comment type="caution">
    <text evidence="2">The sequence shown here is derived from an EMBL/GenBank/DDBJ whole genome shotgun (WGS) entry which is preliminary data.</text>
</comment>